<gene>
    <name evidence="2" type="ORF">SSRG_00718</name>
</gene>
<reference evidence="2" key="1">
    <citation type="submission" date="2009-02" db="EMBL/GenBank/DDBJ databases">
        <title>Annotation of Streptomyces griseoflavus strain Tu4000.</title>
        <authorList>
            <consortium name="The Broad Institute Genome Sequencing Platform"/>
            <consortium name="Broad Institute Microbial Sequencing Center"/>
            <person name="Fischbach M."/>
            <person name="Godfrey P."/>
            <person name="Ward D."/>
            <person name="Young S."/>
            <person name="Zeng Q."/>
            <person name="Koehrsen M."/>
            <person name="Alvarado L."/>
            <person name="Berlin A.M."/>
            <person name="Bochicchio J."/>
            <person name="Borenstein D."/>
            <person name="Chapman S.B."/>
            <person name="Chen Z."/>
            <person name="Engels R."/>
            <person name="Freedman E."/>
            <person name="Gellesch M."/>
            <person name="Goldberg J."/>
            <person name="Griggs A."/>
            <person name="Gujja S."/>
            <person name="Heilman E.R."/>
            <person name="Heiman D.I."/>
            <person name="Hepburn T.A."/>
            <person name="Howarth C."/>
            <person name="Jen D."/>
            <person name="Larson L."/>
            <person name="Lewis B."/>
            <person name="Mehta T."/>
            <person name="Park D."/>
            <person name="Pearson M."/>
            <person name="Richards J."/>
            <person name="Roberts A."/>
            <person name="Saif S."/>
            <person name="Shea T.D."/>
            <person name="Shenoy N."/>
            <person name="Sisk P."/>
            <person name="Stolte C."/>
            <person name="Sykes S.N."/>
            <person name="Thomson T."/>
            <person name="Walk T."/>
            <person name="White J."/>
            <person name="Yandava C."/>
            <person name="Straight P."/>
            <person name="Clardy J."/>
            <person name="Hung D."/>
            <person name="Kolter R."/>
            <person name="Mekalanos J."/>
            <person name="Walker S."/>
            <person name="Walsh C.T."/>
            <person name="Wieland-Brown L.C."/>
            <person name="Haas B."/>
            <person name="Nusbaum C."/>
            <person name="Birren B."/>
        </authorList>
    </citation>
    <scope>NUCLEOTIDE SEQUENCE [LARGE SCALE GENOMIC DNA]</scope>
    <source>
        <strain evidence="2">Tu4000</strain>
    </source>
</reference>
<name>D9Y0X7_9ACTN</name>
<feature type="region of interest" description="Disordered" evidence="1">
    <location>
        <begin position="1"/>
        <end position="86"/>
    </location>
</feature>
<keyword evidence="3" id="KW-1185">Reference proteome</keyword>
<dbReference type="HOGENOM" id="CLU_100604_0_0_11"/>
<feature type="compositionally biased region" description="Basic residues" evidence="1">
    <location>
        <begin position="44"/>
        <end position="54"/>
    </location>
</feature>
<sequence length="241" mass="26700">MTPRPVASSPGGDVTRSGDAVRYGHLRGGRSVRSGDGDIPEHARRQRRQQRRRPEHIVSLHFHRNPDGTTTGRNDANGFTVTHDEEEEVKRQLYEDAGWEYTPPPPPVPPGFHRFALVHDEFGDTGFTDERYAGLRARPPEGCVPVDRGCFALRCERPGRTLVDAVAGTVAEVRREHGLVMNGLGVEKPEEWYDAGHKNGYAAEIVAHLVLMAADRARRLGYGRREVVRLLDATGIDQAAG</sequence>
<organism evidence="2 3">
    <name type="scientific">Streptomyces griseoflavus Tu4000</name>
    <dbReference type="NCBI Taxonomy" id="467200"/>
    <lineage>
        <taxon>Bacteria</taxon>
        <taxon>Bacillati</taxon>
        <taxon>Actinomycetota</taxon>
        <taxon>Actinomycetes</taxon>
        <taxon>Kitasatosporales</taxon>
        <taxon>Streptomycetaceae</taxon>
        <taxon>Streptomyces</taxon>
    </lineage>
</organism>
<evidence type="ECO:0000313" key="2">
    <source>
        <dbReference type="EMBL" id="EFL37914.1"/>
    </source>
</evidence>
<dbReference type="Proteomes" id="UP000002968">
    <property type="component" value="Unassembled WGS sequence"/>
</dbReference>
<proteinExistence type="predicted"/>
<evidence type="ECO:0000256" key="1">
    <source>
        <dbReference type="SAM" id="MobiDB-lite"/>
    </source>
</evidence>
<evidence type="ECO:0000313" key="3">
    <source>
        <dbReference type="Proteomes" id="UP000002968"/>
    </source>
</evidence>
<feature type="compositionally biased region" description="Basic and acidic residues" evidence="1">
    <location>
        <begin position="33"/>
        <end position="43"/>
    </location>
</feature>
<feature type="compositionally biased region" description="Polar residues" evidence="1">
    <location>
        <begin position="67"/>
        <end position="80"/>
    </location>
</feature>
<dbReference type="AlphaFoldDB" id="D9Y0X7"/>
<accession>D9Y0X7</accession>
<dbReference type="eggNOG" id="ENOG5031UXH">
    <property type="taxonomic scope" value="Bacteria"/>
</dbReference>
<dbReference type="EMBL" id="GG657758">
    <property type="protein sequence ID" value="EFL37914.1"/>
    <property type="molecule type" value="Genomic_DNA"/>
</dbReference>
<protein>
    <submittedName>
        <fullName evidence="2">Uncharacterized protein</fullName>
    </submittedName>
</protein>